<comment type="caution">
    <text evidence="1">The sequence shown here is derived from an EMBL/GenBank/DDBJ whole genome shotgun (WGS) entry which is preliminary data.</text>
</comment>
<reference evidence="1" key="1">
    <citation type="journal article" date="2023" name="Mol. Ecol. Resour.">
        <title>Chromosome-level genome assembly of a triploid poplar Populus alba 'Berolinensis'.</title>
        <authorList>
            <person name="Chen S."/>
            <person name="Yu Y."/>
            <person name="Wang X."/>
            <person name="Wang S."/>
            <person name="Zhang T."/>
            <person name="Zhou Y."/>
            <person name="He R."/>
            <person name="Meng N."/>
            <person name="Wang Y."/>
            <person name="Liu W."/>
            <person name="Liu Z."/>
            <person name="Liu J."/>
            <person name="Guo Q."/>
            <person name="Huang H."/>
            <person name="Sederoff R.R."/>
            <person name="Wang G."/>
            <person name="Qu G."/>
            <person name="Chen S."/>
        </authorList>
    </citation>
    <scope>NUCLEOTIDE SEQUENCE</scope>
    <source>
        <strain evidence="1">SC-2020</strain>
    </source>
</reference>
<organism evidence="1 2">
    <name type="scientific">Populus alba x Populus x berolinensis</name>
    <dbReference type="NCBI Taxonomy" id="444605"/>
    <lineage>
        <taxon>Eukaryota</taxon>
        <taxon>Viridiplantae</taxon>
        <taxon>Streptophyta</taxon>
        <taxon>Embryophyta</taxon>
        <taxon>Tracheophyta</taxon>
        <taxon>Spermatophyta</taxon>
        <taxon>Magnoliopsida</taxon>
        <taxon>eudicotyledons</taxon>
        <taxon>Gunneridae</taxon>
        <taxon>Pentapetalae</taxon>
        <taxon>rosids</taxon>
        <taxon>fabids</taxon>
        <taxon>Malpighiales</taxon>
        <taxon>Salicaceae</taxon>
        <taxon>Saliceae</taxon>
        <taxon>Populus</taxon>
    </lineage>
</organism>
<accession>A0AAD6MDL4</accession>
<sequence>MVLRSMLENHLFPEAAGLKAEFKLHLSCQAEAFFFIFLGYSLLKISYLEVKSSRIILLIASIQEHSSFPDKWVQSCCESERKSMRVE</sequence>
<evidence type="ECO:0000313" key="2">
    <source>
        <dbReference type="Proteomes" id="UP001164929"/>
    </source>
</evidence>
<dbReference type="AlphaFoldDB" id="A0AAD6MDL4"/>
<keyword evidence="2" id="KW-1185">Reference proteome</keyword>
<dbReference type="Proteomes" id="UP001164929">
    <property type="component" value="Chromosome 10"/>
</dbReference>
<proteinExistence type="predicted"/>
<protein>
    <submittedName>
        <fullName evidence="1">Uncharacterized protein</fullName>
    </submittedName>
</protein>
<gene>
    <name evidence="1" type="ORF">NC653_025442</name>
</gene>
<dbReference type="EMBL" id="JAQIZT010000010">
    <property type="protein sequence ID" value="KAJ6982337.1"/>
    <property type="molecule type" value="Genomic_DNA"/>
</dbReference>
<name>A0AAD6MDL4_9ROSI</name>
<evidence type="ECO:0000313" key="1">
    <source>
        <dbReference type="EMBL" id="KAJ6982337.1"/>
    </source>
</evidence>